<dbReference type="RefSeq" id="WP_186078413.1">
    <property type="nucleotide sequence ID" value="NZ_CAJEWB010000013.1"/>
</dbReference>
<evidence type="ECO:0000256" key="1">
    <source>
        <dbReference type="SAM" id="Phobius"/>
    </source>
</evidence>
<feature type="transmembrane region" description="Helical" evidence="1">
    <location>
        <begin position="12"/>
        <end position="37"/>
    </location>
</feature>
<comment type="caution">
    <text evidence="2">The sequence shown here is derived from an EMBL/GenBank/DDBJ whole genome shotgun (WGS) entry which is preliminary data.</text>
</comment>
<keyword evidence="1" id="KW-0472">Membrane</keyword>
<dbReference type="AlphaFoldDB" id="A0A6V7RMJ9"/>
<keyword evidence="1" id="KW-1133">Transmembrane helix</keyword>
<evidence type="ECO:0000313" key="3">
    <source>
        <dbReference type="Proteomes" id="UP000588186"/>
    </source>
</evidence>
<reference evidence="2 3" key="1">
    <citation type="submission" date="2020-07" db="EMBL/GenBank/DDBJ databases">
        <authorList>
            <person name="Criscuolo A."/>
        </authorList>
    </citation>
    <scope>NUCLEOTIDE SEQUENCE [LARGE SCALE GENOMIC DNA]</scope>
    <source>
        <strain evidence="2">CIP107946</strain>
    </source>
</reference>
<name>A0A6V7RMJ9_9BACL</name>
<keyword evidence="3" id="KW-1185">Reference proteome</keyword>
<gene>
    <name evidence="2" type="ORF">JEOPIN946_01581</name>
</gene>
<evidence type="ECO:0000313" key="2">
    <source>
        <dbReference type="EMBL" id="CAD2079518.1"/>
    </source>
</evidence>
<dbReference type="EMBL" id="CAJEWB010000013">
    <property type="protein sequence ID" value="CAD2079518.1"/>
    <property type="molecule type" value="Genomic_DNA"/>
</dbReference>
<sequence length="60" mass="6689">MEAFESFGFFGYAMSTLILIAFMVAILGFAGVLFYFLSKAFHSQDAITVDTKQEALDRPI</sequence>
<keyword evidence="1" id="KW-0812">Transmembrane</keyword>
<organism evidence="2 3">
    <name type="scientific">Phocicoccus pinnipedialis</name>
    <dbReference type="NCBI Taxonomy" id="110845"/>
    <lineage>
        <taxon>Bacteria</taxon>
        <taxon>Bacillati</taxon>
        <taxon>Bacillota</taxon>
        <taxon>Bacilli</taxon>
        <taxon>Bacillales</taxon>
        <taxon>Salinicoccaceae</taxon>
        <taxon>Phocicoccus</taxon>
    </lineage>
</organism>
<dbReference type="Proteomes" id="UP000588186">
    <property type="component" value="Unassembled WGS sequence"/>
</dbReference>
<proteinExistence type="predicted"/>
<protein>
    <submittedName>
        <fullName evidence="2">Uncharacterized protein</fullName>
    </submittedName>
</protein>
<accession>A0A6V7RMJ9</accession>